<evidence type="ECO:0000256" key="3">
    <source>
        <dbReference type="ARBA" id="ARBA00022729"/>
    </source>
</evidence>
<evidence type="ECO:0000313" key="4">
    <source>
        <dbReference type="EnsemblMetazoa" id="Aqu2.1.02964_001"/>
    </source>
</evidence>
<accession>A0A1X7SLR0</accession>
<dbReference type="GO" id="GO:0005615">
    <property type="term" value="C:extracellular space"/>
    <property type="evidence" value="ECO:0007669"/>
    <property type="project" value="TreeGrafter"/>
</dbReference>
<dbReference type="PANTHER" id="PTHR24019">
    <property type="entry name" value="ADIPOLIN"/>
    <property type="match status" value="1"/>
</dbReference>
<dbReference type="EnsemblMetazoa" id="Aqu2.1.02964_001">
    <property type="protein sequence ID" value="Aqu2.1.02964_001"/>
    <property type="gene ID" value="Aqu2.1.02964"/>
</dbReference>
<evidence type="ECO:0000256" key="1">
    <source>
        <dbReference type="ARBA" id="ARBA00004613"/>
    </source>
</evidence>
<proteinExistence type="predicted"/>
<name>A0A1X7SLR0_AMPQE</name>
<evidence type="ECO:0000256" key="2">
    <source>
        <dbReference type="ARBA" id="ARBA00022525"/>
    </source>
</evidence>
<dbReference type="InterPro" id="IPR052136">
    <property type="entry name" value="Adipolin/Erythroferrone-rel"/>
</dbReference>
<reference evidence="4" key="1">
    <citation type="submission" date="2017-05" db="UniProtKB">
        <authorList>
            <consortium name="EnsemblMetazoa"/>
        </authorList>
    </citation>
    <scope>IDENTIFICATION</scope>
</reference>
<protein>
    <submittedName>
        <fullName evidence="4">Uncharacterized protein</fullName>
    </submittedName>
</protein>
<sequence length="500" mass="53867">MIRPTLDSYTLDMNTGIITLTFSESIDTELLDLSSIFLLSSITPPTTSVNLTGSIVGATGLEDIIPITILGSTLNLIKATPTLAVSNTTVFLSIKDNSTKDVNNNLLSGISNSSAIGPESFIPDTNPPSLIGFEIVLIEEPMQLILTFNETVDPSTLTVTSLSLSNNQSPPSLVTLDGSKSTALSTIVTITVTDSVLRNIRNTQGLATTASSTFLNVTAGAIQDTSSTPIASVVFGTTNYRADLLPPFVSTYTFDLDAGEITITFDNPVQFSSFNVSKLFLSESNSSLNAIRLDQATPSATAESNVISVSLSVDTVDTIKLDLDFATHSNNTYIYHESLIVCDIANNCAEELESDDAVVATTFIADTTSPRLLNFELNINASLFTLTFDEIVDAETLDTRQFTVQNMAALFPTVEYTLSSGTLNSTDGKIIRFFMTREDRNSIQALNGIMETSSNTFLSITSDAIRDMSGNYVSEIRPRLALQVNNFLEDTDRPRLLSAT</sequence>
<keyword evidence="3" id="KW-0732">Signal</keyword>
<comment type="subcellular location">
    <subcellularLocation>
        <location evidence="1">Secreted</location>
    </subcellularLocation>
</comment>
<keyword evidence="2" id="KW-0964">Secreted</keyword>
<dbReference type="InParanoid" id="A0A1X7SLR0"/>
<dbReference type="PANTHER" id="PTHR24019:SF5">
    <property type="entry name" value="ADIPOLIN"/>
    <property type="match status" value="1"/>
</dbReference>
<organism evidence="4">
    <name type="scientific">Amphimedon queenslandica</name>
    <name type="common">Sponge</name>
    <dbReference type="NCBI Taxonomy" id="400682"/>
    <lineage>
        <taxon>Eukaryota</taxon>
        <taxon>Metazoa</taxon>
        <taxon>Porifera</taxon>
        <taxon>Demospongiae</taxon>
        <taxon>Heteroscleromorpha</taxon>
        <taxon>Haplosclerida</taxon>
        <taxon>Niphatidae</taxon>
        <taxon>Amphimedon</taxon>
    </lineage>
</organism>
<dbReference type="AlphaFoldDB" id="A0A1X7SLR0"/>
<dbReference type="GO" id="GO:0005179">
    <property type="term" value="F:hormone activity"/>
    <property type="evidence" value="ECO:0007669"/>
    <property type="project" value="TreeGrafter"/>
</dbReference>